<feature type="region of interest" description="Disordered" evidence="1">
    <location>
        <begin position="87"/>
        <end position="110"/>
    </location>
</feature>
<gene>
    <name evidence="2" type="ORF">ATEG_07530</name>
</gene>
<dbReference type="GeneID" id="4322685"/>
<evidence type="ECO:0000313" key="2">
    <source>
        <dbReference type="EMBL" id="EAU31792.1"/>
    </source>
</evidence>
<evidence type="ECO:0000313" key="3">
    <source>
        <dbReference type="Proteomes" id="UP000007963"/>
    </source>
</evidence>
<protein>
    <submittedName>
        <fullName evidence="2">Uncharacterized protein</fullName>
    </submittedName>
</protein>
<dbReference type="VEuPathDB" id="FungiDB:ATEG_07530"/>
<proteinExistence type="predicted"/>
<organism evidence="2 3">
    <name type="scientific">Aspergillus terreus (strain NIH 2624 / FGSC A1156)</name>
    <dbReference type="NCBI Taxonomy" id="341663"/>
    <lineage>
        <taxon>Eukaryota</taxon>
        <taxon>Fungi</taxon>
        <taxon>Dikarya</taxon>
        <taxon>Ascomycota</taxon>
        <taxon>Pezizomycotina</taxon>
        <taxon>Eurotiomycetes</taxon>
        <taxon>Eurotiomycetidae</taxon>
        <taxon>Eurotiales</taxon>
        <taxon>Aspergillaceae</taxon>
        <taxon>Aspergillus</taxon>
        <taxon>Aspergillus subgen. Circumdati</taxon>
    </lineage>
</organism>
<sequence>MPSIHLNGSRKARPIMLLHQFPGAAEVEVSTAVYVDCRDVNVRFLMLWACVEAPSHRTPRWERSSNSRQQIEAVAYMAPVLAIVARPTETGQAHPRRTKLRQQPRRLGSG</sequence>
<evidence type="ECO:0000256" key="1">
    <source>
        <dbReference type="SAM" id="MobiDB-lite"/>
    </source>
</evidence>
<dbReference type="Proteomes" id="UP000007963">
    <property type="component" value="Unassembled WGS sequence"/>
</dbReference>
<name>Q0CFK4_ASPTN</name>
<dbReference type="AlphaFoldDB" id="Q0CFK4"/>
<feature type="compositionally biased region" description="Basic residues" evidence="1">
    <location>
        <begin position="94"/>
        <end position="104"/>
    </location>
</feature>
<dbReference type="EMBL" id="CH476604">
    <property type="protein sequence ID" value="EAU31792.1"/>
    <property type="molecule type" value="Genomic_DNA"/>
</dbReference>
<accession>Q0CFK4</accession>
<reference evidence="3" key="1">
    <citation type="submission" date="2005-09" db="EMBL/GenBank/DDBJ databases">
        <title>Annotation of the Aspergillus terreus NIH2624 genome.</title>
        <authorList>
            <person name="Birren B.W."/>
            <person name="Lander E.S."/>
            <person name="Galagan J.E."/>
            <person name="Nusbaum C."/>
            <person name="Devon K."/>
            <person name="Henn M."/>
            <person name="Ma L.-J."/>
            <person name="Jaffe D.B."/>
            <person name="Butler J."/>
            <person name="Alvarez P."/>
            <person name="Gnerre S."/>
            <person name="Grabherr M."/>
            <person name="Kleber M."/>
            <person name="Mauceli E.W."/>
            <person name="Brockman W."/>
            <person name="Rounsley S."/>
            <person name="Young S.K."/>
            <person name="LaButti K."/>
            <person name="Pushparaj V."/>
            <person name="DeCaprio D."/>
            <person name="Crawford M."/>
            <person name="Koehrsen M."/>
            <person name="Engels R."/>
            <person name="Montgomery P."/>
            <person name="Pearson M."/>
            <person name="Howarth C."/>
            <person name="Larson L."/>
            <person name="Luoma S."/>
            <person name="White J."/>
            <person name="Alvarado L."/>
            <person name="Kodira C.D."/>
            <person name="Zeng Q."/>
            <person name="Oleary S."/>
            <person name="Yandava C."/>
            <person name="Denning D.W."/>
            <person name="Nierman W.C."/>
            <person name="Milne T."/>
            <person name="Madden K."/>
        </authorList>
    </citation>
    <scope>NUCLEOTIDE SEQUENCE [LARGE SCALE GENOMIC DNA]</scope>
    <source>
        <strain evidence="3">NIH 2624 / FGSC A1156</strain>
    </source>
</reference>
<dbReference type="HOGENOM" id="CLU_2170558_0_0_1"/>
<dbReference type="RefSeq" id="XP_001216151.1">
    <property type="nucleotide sequence ID" value="XM_001216151.1"/>
</dbReference>